<dbReference type="PANTHER" id="PTHR43649">
    <property type="entry name" value="ARABINOSE-BINDING PROTEIN-RELATED"/>
    <property type="match status" value="1"/>
</dbReference>
<feature type="signal peptide" evidence="1">
    <location>
        <begin position="1"/>
        <end position="28"/>
    </location>
</feature>
<dbReference type="InterPro" id="IPR006059">
    <property type="entry name" value="SBP"/>
</dbReference>
<dbReference type="InterPro" id="IPR050490">
    <property type="entry name" value="Bact_solute-bd_prot1"/>
</dbReference>
<dbReference type="Gene3D" id="3.40.190.10">
    <property type="entry name" value="Periplasmic binding protein-like II"/>
    <property type="match status" value="1"/>
</dbReference>
<dbReference type="Pfam" id="PF01547">
    <property type="entry name" value="SBP_bac_1"/>
    <property type="match status" value="1"/>
</dbReference>
<evidence type="ECO:0000313" key="2">
    <source>
        <dbReference type="EMBL" id="GAA5092120.1"/>
    </source>
</evidence>
<organism evidence="2 3">
    <name type="scientific">Microbacterium yannicii</name>
    <dbReference type="NCBI Taxonomy" id="671622"/>
    <lineage>
        <taxon>Bacteria</taxon>
        <taxon>Bacillati</taxon>
        <taxon>Actinomycetota</taxon>
        <taxon>Actinomycetes</taxon>
        <taxon>Micrococcales</taxon>
        <taxon>Microbacteriaceae</taxon>
        <taxon>Microbacterium</taxon>
    </lineage>
</organism>
<feature type="chain" id="PRO_5045117635" evidence="1">
    <location>
        <begin position="29"/>
        <end position="434"/>
    </location>
</feature>
<dbReference type="CDD" id="cd13585">
    <property type="entry name" value="PBP2_TMBP_like"/>
    <property type="match status" value="1"/>
</dbReference>
<comment type="caution">
    <text evidence="2">The sequence shown here is derived from an EMBL/GenBank/DDBJ whole genome shotgun (WGS) entry which is preliminary data.</text>
</comment>
<dbReference type="SUPFAM" id="SSF53850">
    <property type="entry name" value="Periplasmic binding protein-like II"/>
    <property type="match status" value="1"/>
</dbReference>
<dbReference type="RefSeq" id="WP_194414794.1">
    <property type="nucleotide sequence ID" value="NZ_BAABKZ010000002.1"/>
</dbReference>
<keyword evidence="1" id="KW-0732">Signal</keyword>
<protein>
    <submittedName>
        <fullName evidence="2">Arabinogalactan oligomer ABC transporter substrate-binding protein GanS</fullName>
    </submittedName>
</protein>
<dbReference type="Proteomes" id="UP001501407">
    <property type="component" value="Unassembled WGS sequence"/>
</dbReference>
<name>A0ABP9M6U2_9MICO</name>
<evidence type="ECO:0000313" key="3">
    <source>
        <dbReference type="Proteomes" id="UP001501407"/>
    </source>
</evidence>
<evidence type="ECO:0000256" key="1">
    <source>
        <dbReference type="SAM" id="SignalP"/>
    </source>
</evidence>
<proteinExistence type="predicted"/>
<dbReference type="PROSITE" id="PS51257">
    <property type="entry name" value="PROKAR_LIPOPROTEIN"/>
    <property type="match status" value="1"/>
</dbReference>
<reference evidence="3" key="1">
    <citation type="journal article" date="2019" name="Int. J. Syst. Evol. Microbiol.">
        <title>The Global Catalogue of Microorganisms (GCM) 10K type strain sequencing project: providing services to taxonomists for standard genome sequencing and annotation.</title>
        <authorList>
            <consortium name="The Broad Institute Genomics Platform"/>
            <consortium name="The Broad Institute Genome Sequencing Center for Infectious Disease"/>
            <person name="Wu L."/>
            <person name="Ma J."/>
        </authorList>
    </citation>
    <scope>NUCLEOTIDE SEQUENCE [LARGE SCALE GENOMIC DNA]</scope>
    <source>
        <strain evidence="3">JCM 18959</strain>
    </source>
</reference>
<dbReference type="EMBL" id="BAABKZ010000002">
    <property type="protein sequence ID" value="GAA5092120.1"/>
    <property type="molecule type" value="Genomic_DNA"/>
</dbReference>
<gene>
    <name evidence="2" type="primary">ganS</name>
    <name evidence="2" type="ORF">GCM10025760_20330</name>
</gene>
<keyword evidence="3" id="KW-1185">Reference proteome</keyword>
<accession>A0ABP9M6U2</accession>
<sequence>MQKNRALHVSFVAGATLAALTLSGCAGANPSDGAADGDKVTLTFANADPAETWAKVIDAFEKEHPDIHVKQLNIPYAQYTSTINQRLGGGGGGIDVMVVDAGGAAMDWTNRGFLADLSNLKDDAVAAAVSESMVTAREVDGVLRAIEPWTTSQFLYYNTDLLEAAGVEPPSSEPSEPWTYEELTQAAREVKEAGVTEYPFLFDQWDSYYQLQMVGRSAGGGDGIDEEGVVDFSNAGWQKALTWYHSLFEEGLSPRGITNDKNGALFQNGKAAFMISGPWGVAVNGAGDINWGVAPAPYFEGGEAATSTDSWGVGIAEKTENREAADEFLRYLTIDPTGNAESAEVAGITPTNKDAYAEYAERVSAVAGEASAPFGAIMEYQLQNNAVHRPIVVGYSVFEPGANLMFSDIRNGSDPAERAAQADKEITAQIERLK</sequence>
<dbReference type="PANTHER" id="PTHR43649:SF12">
    <property type="entry name" value="DIACETYLCHITOBIOSE BINDING PROTEIN DASA"/>
    <property type="match status" value="1"/>
</dbReference>